<protein>
    <submittedName>
        <fullName evidence="1">Uncharacterized protein</fullName>
    </submittedName>
</protein>
<reference evidence="1 2" key="1">
    <citation type="submission" date="2014-06" db="EMBL/GenBank/DDBJ databases">
        <title>Evolutionary Origins and Diversification of the Mycorrhizal Mutualists.</title>
        <authorList>
            <consortium name="DOE Joint Genome Institute"/>
            <consortium name="Mycorrhizal Genomics Consortium"/>
            <person name="Kohler A."/>
            <person name="Kuo A."/>
            <person name="Nagy L.G."/>
            <person name="Floudas D."/>
            <person name="Copeland A."/>
            <person name="Barry K.W."/>
            <person name="Cichocki N."/>
            <person name="Veneault-Fourrey C."/>
            <person name="LaButti K."/>
            <person name="Lindquist E.A."/>
            <person name="Lipzen A."/>
            <person name="Lundell T."/>
            <person name="Morin E."/>
            <person name="Murat C."/>
            <person name="Riley R."/>
            <person name="Ohm R."/>
            <person name="Sun H."/>
            <person name="Tunlid A."/>
            <person name="Henrissat B."/>
            <person name="Grigoriev I.V."/>
            <person name="Hibbett D.S."/>
            <person name="Martin F."/>
        </authorList>
    </citation>
    <scope>NUCLEOTIDE SEQUENCE [LARGE SCALE GENOMIC DNA]</scope>
    <source>
        <strain evidence="1 2">SS14</strain>
    </source>
</reference>
<keyword evidence="2" id="KW-1185">Reference proteome</keyword>
<accession>A0A0C9UP20</accession>
<evidence type="ECO:0000313" key="1">
    <source>
        <dbReference type="EMBL" id="KIJ27035.1"/>
    </source>
</evidence>
<name>A0A0C9UP20_SPHS4</name>
<proteinExistence type="predicted"/>
<dbReference type="HOGENOM" id="CLU_2929204_0_0_1"/>
<dbReference type="EMBL" id="KN837348">
    <property type="protein sequence ID" value="KIJ27035.1"/>
    <property type="molecule type" value="Genomic_DNA"/>
</dbReference>
<organism evidence="1 2">
    <name type="scientific">Sphaerobolus stellatus (strain SS14)</name>
    <dbReference type="NCBI Taxonomy" id="990650"/>
    <lineage>
        <taxon>Eukaryota</taxon>
        <taxon>Fungi</taxon>
        <taxon>Dikarya</taxon>
        <taxon>Basidiomycota</taxon>
        <taxon>Agaricomycotina</taxon>
        <taxon>Agaricomycetes</taxon>
        <taxon>Phallomycetidae</taxon>
        <taxon>Geastrales</taxon>
        <taxon>Sphaerobolaceae</taxon>
        <taxon>Sphaerobolus</taxon>
    </lineage>
</organism>
<dbReference type="Proteomes" id="UP000054279">
    <property type="component" value="Unassembled WGS sequence"/>
</dbReference>
<feature type="non-terminal residue" evidence="1">
    <location>
        <position position="1"/>
    </location>
</feature>
<evidence type="ECO:0000313" key="2">
    <source>
        <dbReference type="Proteomes" id="UP000054279"/>
    </source>
</evidence>
<gene>
    <name evidence="1" type="ORF">M422DRAFT_37959</name>
</gene>
<dbReference type="AlphaFoldDB" id="A0A0C9UP20"/>
<sequence>MMCMHMMNEYALKVSERILELGICNRAEKVPNREAVLVIDEKPHTRQICRPIDRFYEMRYLT</sequence>